<feature type="compositionally biased region" description="Polar residues" evidence="2">
    <location>
        <begin position="17"/>
        <end position="44"/>
    </location>
</feature>
<proteinExistence type="predicted"/>
<evidence type="ECO:0000313" key="4">
    <source>
        <dbReference type="Proteomes" id="UP001465755"/>
    </source>
</evidence>
<dbReference type="EMBL" id="JALJOQ010000059">
    <property type="protein sequence ID" value="KAK9803467.1"/>
    <property type="molecule type" value="Genomic_DNA"/>
</dbReference>
<evidence type="ECO:0000256" key="2">
    <source>
        <dbReference type="SAM" id="MobiDB-lite"/>
    </source>
</evidence>
<keyword evidence="4" id="KW-1185">Reference proteome</keyword>
<keyword evidence="1" id="KW-0175">Coiled coil</keyword>
<evidence type="ECO:0000256" key="1">
    <source>
        <dbReference type="SAM" id="Coils"/>
    </source>
</evidence>
<reference evidence="3 4" key="1">
    <citation type="journal article" date="2024" name="Nat. Commun.">
        <title>Phylogenomics reveals the evolutionary origins of lichenization in chlorophyte algae.</title>
        <authorList>
            <person name="Puginier C."/>
            <person name="Libourel C."/>
            <person name="Otte J."/>
            <person name="Skaloud P."/>
            <person name="Haon M."/>
            <person name="Grisel S."/>
            <person name="Petersen M."/>
            <person name="Berrin J.G."/>
            <person name="Delaux P.M."/>
            <person name="Dal Grande F."/>
            <person name="Keller J."/>
        </authorList>
    </citation>
    <scope>NUCLEOTIDE SEQUENCE [LARGE SCALE GENOMIC DNA]</scope>
    <source>
        <strain evidence="3 4">SAG 2036</strain>
    </source>
</reference>
<protein>
    <submittedName>
        <fullName evidence="3">Uncharacterized protein</fullName>
    </submittedName>
</protein>
<feature type="region of interest" description="Disordered" evidence="2">
    <location>
        <begin position="1"/>
        <end position="44"/>
    </location>
</feature>
<feature type="coiled-coil region" evidence="1">
    <location>
        <begin position="69"/>
        <end position="211"/>
    </location>
</feature>
<accession>A0AAW1P3E0</accession>
<evidence type="ECO:0000313" key="3">
    <source>
        <dbReference type="EMBL" id="KAK9803467.1"/>
    </source>
</evidence>
<organism evidence="3 4">
    <name type="scientific">Symbiochloris irregularis</name>
    <dbReference type="NCBI Taxonomy" id="706552"/>
    <lineage>
        <taxon>Eukaryota</taxon>
        <taxon>Viridiplantae</taxon>
        <taxon>Chlorophyta</taxon>
        <taxon>core chlorophytes</taxon>
        <taxon>Trebouxiophyceae</taxon>
        <taxon>Trebouxiales</taxon>
        <taxon>Trebouxiaceae</taxon>
        <taxon>Symbiochloris</taxon>
    </lineage>
</organism>
<gene>
    <name evidence="3" type="ORF">WJX73_004974</name>
</gene>
<comment type="caution">
    <text evidence="3">The sequence shown here is derived from an EMBL/GenBank/DDBJ whole genome shotgun (WGS) entry which is preliminary data.</text>
</comment>
<dbReference type="AlphaFoldDB" id="A0AAW1P3E0"/>
<name>A0AAW1P3E0_9CHLO</name>
<dbReference type="Proteomes" id="UP001465755">
    <property type="component" value="Unassembled WGS sequence"/>
</dbReference>
<sequence length="262" mass="28049">MTTLPTLRHSAQAAKLSAQNNPWTGYADSSNQERPVSPSSMASSCGSFRGQELQSCQSGCSSLEAAMSLDSLTLREQDLLRQLQEFQSRLAVSSTSSEVMQRTLGSHCREAERKIESLESELAVAKEALSCAESQALSRGVSADLLTKMNPVKEELEQVKVKTEGQALALAEQQEQVQHSMQAVDACRSRLQALQGSVARSLQQVVELQAQVGIAAADEAKVTGRDRPHHRGHSGLLKLLGSVAVLVPLAGTAACAMQGHRS</sequence>